<protein>
    <submittedName>
        <fullName evidence="9">ABC transporter permease</fullName>
    </submittedName>
</protein>
<evidence type="ECO:0000256" key="3">
    <source>
        <dbReference type="ARBA" id="ARBA00022692"/>
    </source>
</evidence>
<keyword evidence="4 6" id="KW-1133">Transmembrane helix</keyword>
<dbReference type="Pfam" id="PF02687">
    <property type="entry name" value="FtsX"/>
    <property type="match status" value="2"/>
</dbReference>
<feature type="domain" description="MacB-like periplasmic core" evidence="8">
    <location>
        <begin position="499"/>
        <end position="689"/>
    </location>
</feature>
<dbReference type="GO" id="GO:0005886">
    <property type="term" value="C:plasma membrane"/>
    <property type="evidence" value="ECO:0007669"/>
    <property type="project" value="UniProtKB-SubCell"/>
</dbReference>
<evidence type="ECO:0000259" key="7">
    <source>
        <dbReference type="Pfam" id="PF02687"/>
    </source>
</evidence>
<dbReference type="Proteomes" id="UP000215261">
    <property type="component" value="Unassembled WGS sequence"/>
</dbReference>
<evidence type="ECO:0000313" key="9">
    <source>
        <dbReference type="EMBL" id="OXS40852.1"/>
    </source>
</evidence>
<reference evidence="9 10" key="1">
    <citation type="submission" date="2016-03" db="EMBL/GenBank/DDBJ databases">
        <title>Sequencing of Lactobacillus Species from Commercial Turkeys.</title>
        <authorList>
            <person name="Johnson T.J."/>
            <person name="Youmans B.P."/>
            <person name="Case K.A."/>
        </authorList>
    </citation>
    <scope>NUCLEOTIDE SEQUENCE [LARGE SCALE GENOMIC DNA]</scope>
    <source>
        <strain evidence="9 10">UMNLA1</strain>
    </source>
</reference>
<evidence type="ECO:0000313" key="10">
    <source>
        <dbReference type="Proteomes" id="UP000215261"/>
    </source>
</evidence>
<gene>
    <name evidence="9" type="ORF">AYP69_03755</name>
</gene>
<dbReference type="EMBL" id="LUGO01000036">
    <property type="protein sequence ID" value="OXS40852.1"/>
    <property type="molecule type" value="Genomic_DNA"/>
</dbReference>
<evidence type="ECO:0000256" key="6">
    <source>
        <dbReference type="SAM" id="Phobius"/>
    </source>
</evidence>
<feature type="domain" description="ABC3 transporter permease C-terminal" evidence="7">
    <location>
        <begin position="734"/>
        <end position="840"/>
    </location>
</feature>
<proteinExistence type="predicted"/>
<feature type="transmembrane region" description="Helical" evidence="6">
    <location>
        <begin position="783"/>
        <end position="805"/>
    </location>
</feature>
<keyword evidence="3 6" id="KW-0812">Transmembrane</keyword>
<accession>A0A231Q134</accession>
<comment type="subcellular location">
    <subcellularLocation>
        <location evidence="1">Cell membrane</location>
        <topology evidence="1">Multi-pass membrane protein</topology>
    </subcellularLocation>
</comment>
<feature type="transmembrane region" description="Helical" evidence="6">
    <location>
        <begin position="21"/>
        <end position="38"/>
    </location>
</feature>
<feature type="domain" description="ABC3 transporter permease C-terminal" evidence="7">
    <location>
        <begin position="331"/>
        <end position="451"/>
    </location>
</feature>
<evidence type="ECO:0000256" key="2">
    <source>
        <dbReference type="ARBA" id="ARBA00022475"/>
    </source>
</evidence>
<feature type="transmembrane region" description="Helical" evidence="6">
    <location>
        <begin position="328"/>
        <end position="349"/>
    </location>
</feature>
<dbReference type="PANTHER" id="PTHR30287:SF1">
    <property type="entry name" value="INNER MEMBRANE PROTEIN"/>
    <property type="match status" value="1"/>
</dbReference>
<feature type="transmembrane region" description="Helical" evidence="6">
    <location>
        <begin position="377"/>
        <end position="400"/>
    </location>
</feature>
<dbReference type="InterPro" id="IPR038766">
    <property type="entry name" value="Membrane_comp_ABC_pdt"/>
</dbReference>
<dbReference type="RefSeq" id="WP_089143797.1">
    <property type="nucleotide sequence ID" value="NZ_LUGD01000058.1"/>
</dbReference>
<keyword evidence="2" id="KW-1003">Cell membrane</keyword>
<comment type="caution">
    <text evidence="9">The sequence shown here is derived from an EMBL/GenBank/DDBJ whole genome shotgun (WGS) entry which is preliminary data.</text>
</comment>
<feature type="transmembrane region" description="Helical" evidence="6">
    <location>
        <begin position="420"/>
        <end position="445"/>
    </location>
</feature>
<feature type="transmembrane region" description="Helical" evidence="6">
    <location>
        <begin position="498"/>
        <end position="518"/>
    </location>
</feature>
<name>A0A231Q134_9LACO</name>
<keyword evidence="5 6" id="KW-0472">Membrane</keyword>
<organism evidence="9 10">
    <name type="scientific">Ligilactobacillus agilis</name>
    <dbReference type="NCBI Taxonomy" id="1601"/>
    <lineage>
        <taxon>Bacteria</taxon>
        <taxon>Bacillati</taxon>
        <taxon>Bacillota</taxon>
        <taxon>Bacilli</taxon>
        <taxon>Lactobacillales</taxon>
        <taxon>Lactobacillaceae</taxon>
        <taxon>Ligilactobacillus</taxon>
    </lineage>
</organism>
<sequence length="860" mass="96372">MFKKTLWQDAFQAITHSLGRFVAIFLLMALSAFTLIGLKMTGPDMRQAASDFYQRHQLADTSLTSNYGLDNSDEQVLKADSDINSYELGYFQDAVLTKHQQAIRLFSKPTKLSTYALVAGKLPHKDSELALDYLLAKKYHLDQEITVKQKGQLKYRHFRLVGFVRSSEYLDKNDFGPTTVGSGSLAGYGIVAKSAFKANHYTIARVSYKQTAHLSPYSSQYADKVAFYQRRLKKRLTNNGQEKYQVLKNQLTDSQTHLAQKQAQVQQLQMVNPTQAKLVQAQLKETQARLIHQKQALTKLRLPTYTLHERDYNPGYTLFRSNSERVDILANIFPLLLFAIAALVSLTTMMRFVEEERINIGTLKALGYSNLDVSKKFLLYSLVASGLGVALGASLGFRLLPQLIFKAYTTNLTLSQTKLLFSWTYLLVTLLVALSCTTVAALVALRKTLSEKPAQLLLPKPPKKGAKILLERFKFLWKHMSFTQKVTARNLFRYKSRMFMTIFGVAGCTGLLVMGLGISDSLRGITNIQFHDLIKYDLVLSQKDYPTHSAKQKLAAKLDGSAVSQSAAVNYQLLTKKAGADQSVQSISMIAPHSKKLSSLVTLRNRTNQQQLTLRADSVIISEKLANLLKAKVGTTISLKDTSDQVRTFKVTGITEMYTGHYLFVGKKAYQTAFKKAWTNNAYLVKLKDSGYQNVNHQARKFMETKALTTVVQNTNNRRTIANIIAGLGNVIFILIGMATTLALVVIYNLTNINVSERVRELSTIKVLGFYDRETTMYIYRETIVLSLIGIGFGYLLGAYLHHFIITSLPPANAMFDPNLRLTNFLISALIPGGITLVLAFIMHYKIKAVDMLAALKSVD</sequence>
<evidence type="ECO:0000259" key="8">
    <source>
        <dbReference type="Pfam" id="PF12704"/>
    </source>
</evidence>
<evidence type="ECO:0000256" key="5">
    <source>
        <dbReference type="ARBA" id="ARBA00023136"/>
    </source>
</evidence>
<feature type="transmembrane region" description="Helical" evidence="6">
    <location>
        <begin position="724"/>
        <end position="750"/>
    </location>
</feature>
<dbReference type="InterPro" id="IPR025857">
    <property type="entry name" value="MacB_PCD"/>
</dbReference>
<evidence type="ECO:0000256" key="1">
    <source>
        <dbReference type="ARBA" id="ARBA00004651"/>
    </source>
</evidence>
<dbReference type="Pfam" id="PF12704">
    <property type="entry name" value="MacB_PCD"/>
    <property type="match status" value="1"/>
</dbReference>
<dbReference type="InterPro" id="IPR003838">
    <property type="entry name" value="ABC3_permease_C"/>
</dbReference>
<evidence type="ECO:0000256" key="4">
    <source>
        <dbReference type="ARBA" id="ARBA00022989"/>
    </source>
</evidence>
<feature type="transmembrane region" description="Helical" evidence="6">
    <location>
        <begin position="825"/>
        <end position="843"/>
    </location>
</feature>
<dbReference type="AlphaFoldDB" id="A0A231Q134"/>
<dbReference type="PANTHER" id="PTHR30287">
    <property type="entry name" value="MEMBRANE COMPONENT OF PREDICTED ABC SUPERFAMILY METABOLITE UPTAKE TRANSPORTER"/>
    <property type="match status" value="1"/>
</dbReference>